<evidence type="ECO:0000256" key="2">
    <source>
        <dbReference type="ARBA" id="ARBA00022980"/>
    </source>
</evidence>
<dbReference type="HAMAP" id="MF_00340">
    <property type="entry name" value="Ribosomal_bL32"/>
    <property type="match status" value="1"/>
</dbReference>
<reference evidence="7" key="1">
    <citation type="submission" date="2017-04" db="EMBL/GenBank/DDBJ databases">
        <authorList>
            <person name="Varghese N."/>
            <person name="Submissions S."/>
        </authorList>
    </citation>
    <scope>NUCLEOTIDE SEQUENCE [LARGE SCALE GENOMIC DNA]</scope>
    <source>
        <strain evidence="7">USBA 82</strain>
    </source>
</reference>
<dbReference type="Proteomes" id="UP000193355">
    <property type="component" value="Unassembled WGS sequence"/>
</dbReference>
<dbReference type="EMBL" id="FXBB01000001">
    <property type="protein sequence ID" value="SMG11275.1"/>
    <property type="molecule type" value="Genomic_DNA"/>
</dbReference>
<gene>
    <name evidence="5" type="primary">rpmF</name>
    <name evidence="6" type="ORF">SAMN06275492_101247</name>
</gene>
<proteinExistence type="inferred from homology"/>
<keyword evidence="3 5" id="KW-0687">Ribonucleoprotein</keyword>
<comment type="similarity">
    <text evidence="1 5">Belongs to the bacterial ribosomal protein bL32 family.</text>
</comment>
<evidence type="ECO:0000256" key="5">
    <source>
        <dbReference type="HAMAP-Rule" id="MF_00340"/>
    </source>
</evidence>
<organism evidence="6 7">
    <name type="scientific">Dethiosulfovibrio salsuginis</name>
    <dbReference type="NCBI Taxonomy" id="561720"/>
    <lineage>
        <taxon>Bacteria</taxon>
        <taxon>Thermotogati</taxon>
        <taxon>Synergistota</taxon>
        <taxon>Synergistia</taxon>
        <taxon>Synergistales</taxon>
        <taxon>Dethiosulfovibrionaceae</taxon>
        <taxon>Dethiosulfovibrio</taxon>
    </lineage>
</organism>
<dbReference type="GO" id="GO:0015934">
    <property type="term" value="C:large ribosomal subunit"/>
    <property type="evidence" value="ECO:0007669"/>
    <property type="project" value="InterPro"/>
</dbReference>
<dbReference type="InterPro" id="IPR044957">
    <property type="entry name" value="Ribosomal_bL32_bact"/>
</dbReference>
<dbReference type="InterPro" id="IPR002677">
    <property type="entry name" value="Ribosomal_bL32"/>
</dbReference>
<dbReference type="GO" id="GO:0003735">
    <property type="term" value="F:structural constituent of ribosome"/>
    <property type="evidence" value="ECO:0007669"/>
    <property type="project" value="InterPro"/>
</dbReference>
<dbReference type="RefSeq" id="WP_085543525.1">
    <property type="nucleotide sequence ID" value="NZ_FXBB01000001.1"/>
</dbReference>
<keyword evidence="2 5" id="KW-0689">Ribosomal protein</keyword>
<accession>A0A1X7IAK8</accession>
<protein>
    <recommendedName>
        <fullName evidence="4 5">Large ribosomal subunit protein bL32</fullName>
    </recommendedName>
</protein>
<evidence type="ECO:0000256" key="4">
    <source>
        <dbReference type="ARBA" id="ARBA00035178"/>
    </source>
</evidence>
<dbReference type="NCBIfam" id="TIGR01031">
    <property type="entry name" value="rpmF_bact"/>
    <property type="match status" value="1"/>
</dbReference>
<evidence type="ECO:0000313" key="7">
    <source>
        <dbReference type="Proteomes" id="UP000193355"/>
    </source>
</evidence>
<dbReference type="SUPFAM" id="SSF57829">
    <property type="entry name" value="Zn-binding ribosomal proteins"/>
    <property type="match status" value="1"/>
</dbReference>
<evidence type="ECO:0000256" key="3">
    <source>
        <dbReference type="ARBA" id="ARBA00023274"/>
    </source>
</evidence>
<evidence type="ECO:0000256" key="1">
    <source>
        <dbReference type="ARBA" id="ARBA00008560"/>
    </source>
</evidence>
<dbReference type="Pfam" id="PF01783">
    <property type="entry name" value="Ribosomal_L32p"/>
    <property type="match status" value="1"/>
</dbReference>
<dbReference type="PANTHER" id="PTHR35534">
    <property type="entry name" value="50S RIBOSOMAL PROTEIN L32"/>
    <property type="match status" value="1"/>
</dbReference>
<dbReference type="PANTHER" id="PTHR35534:SF1">
    <property type="entry name" value="LARGE RIBOSOMAL SUBUNIT PROTEIN BL32"/>
    <property type="match status" value="1"/>
</dbReference>
<keyword evidence="7" id="KW-1185">Reference proteome</keyword>
<dbReference type="OrthoDB" id="9812874at2"/>
<dbReference type="AlphaFoldDB" id="A0A1X7IAK8"/>
<dbReference type="STRING" id="561720.SAMN06275492_101247"/>
<evidence type="ECO:0000313" key="6">
    <source>
        <dbReference type="EMBL" id="SMG11275.1"/>
    </source>
</evidence>
<dbReference type="InterPro" id="IPR011332">
    <property type="entry name" value="Ribosomal_zn-bd"/>
</dbReference>
<name>A0A1X7IAK8_9BACT</name>
<sequence>MATPKSRVSHRRTHHRKAQWLGRLTGPALTACPHCGETILNYHACSECGYYRGRKAVAVSADQQD</sequence>
<dbReference type="GO" id="GO:0006412">
    <property type="term" value="P:translation"/>
    <property type="evidence" value="ECO:0007669"/>
    <property type="project" value="UniProtKB-UniRule"/>
</dbReference>